<feature type="non-terminal residue" evidence="2">
    <location>
        <position position="253"/>
    </location>
</feature>
<dbReference type="PANTHER" id="PTHR43685">
    <property type="entry name" value="GLYCOSYLTRANSFERASE"/>
    <property type="match status" value="1"/>
</dbReference>
<dbReference type="Pfam" id="PF00535">
    <property type="entry name" value="Glycos_transf_2"/>
    <property type="match status" value="1"/>
</dbReference>
<sequence length="253" mass="28066">TSFGFRAAKVTGSPTIVYRMRGDSKSMSEPGDGDWTAWFPWRTGATTGREGMKLLKEIGTRHPWPELVPWGAQAEPHDMRFWHVPDCTAPLVSVVIPVGPKHERYVIDALDSVVSQTFQNWEVIVVNATGRKWKEGFESPVAGAPWAKVIDAGKQLNPAGARNLGALYAKGEAILWLDADDLLLPHALEEMVQYYLGTDGGLIYTDWLRGDSDPEIPLVHYAAEEFVCGDVLKKMRHAMMCLVPKWAHIKVGG</sequence>
<name>X1E7D9_9ZZZZ</name>
<comment type="caution">
    <text evidence="2">The sequence shown here is derived from an EMBL/GenBank/DDBJ whole genome shotgun (WGS) entry which is preliminary data.</text>
</comment>
<dbReference type="EMBL" id="BART01031636">
    <property type="protein sequence ID" value="GAH16300.1"/>
    <property type="molecule type" value="Genomic_DNA"/>
</dbReference>
<evidence type="ECO:0000313" key="2">
    <source>
        <dbReference type="EMBL" id="GAH16300.1"/>
    </source>
</evidence>
<feature type="domain" description="Glycosyltransferase 2-like" evidence="1">
    <location>
        <begin position="93"/>
        <end position="200"/>
    </location>
</feature>
<dbReference type="PANTHER" id="PTHR43685:SF2">
    <property type="entry name" value="GLYCOSYLTRANSFERASE 2-LIKE DOMAIN-CONTAINING PROTEIN"/>
    <property type="match status" value="1"/>
</dbReference>
<dbReference type="SUPFAM" id="SSF53448">
    <property type="entry name" value="Nucleotide-diphospho-sugar transferases"/>
    <property type="match status" value="1"/>
</dbReference>
<reference evidence="2" key="1">
    <citation type="journal article" date="2014" name="Front. Microbiol.">
        <title>High frequency of phylogenetically diverse reductive dehalogenase-homologous genes in deep subseafloor sedimentary metagenomes.</title>
        <authorList>
            <person name="Kawai M."/>
            <person name="Futagami T."/>
            <person name="Toyoda A."/>
            <person name="Takaki Y."/>
            <person name="Nishi S."/>
            <person name="Hori S."/>
            <person name="Arai W."/>
            <person name="Tsubouchi T."/>
            <person name="Morono Y."/>
            <person name="Uchiyama I."/>
            <person name="Ito T."/>
            <person name="Fujiyama A."/>
            <person name="Inagaki F."/>
            <person name="Takami H."/>
        </authorList>
    </citation>
    <scope>NUCLEOTIDE SEQUENCE</scope>
    <source>
        <strain evidence="2">Expedition CK06-06</strain>
    </source>
</reference>
<gene>
    <name evidence="2" type="ORF">S01H4_54907</name>
</gene>
<dbReference type="Gene3D" id="3.90.550.10">
    <property type="entry name" value="Spore Coat Polysaccharide Biosynthesis Protein SpsA, Chain A"/>
    <property type="match status" value="1"/>
</dbReference>
<dbReference type="InterPro" id="IPR029044">
    <property type="entry name" value="Nucleotide-diphossugar_trans"/>
</dbReference>
<dbReference type="AlphaFoldDB" id="X1E7D9"/>
<protein>
    <recommendedName>
        <fullName evidence="1">Glycosyltransferase 2-like domain-containing protein</fullName>
    </recommendedName>
</protein>
<dbReference type="InterPro" id="IPR050834">
    <property type="entry name" value="Glycosyltransf_2"/>
</dbReference>
<accession>X1E7D9</accession>
<organism evidence="2">
    <name type="scientific">marine sediment metagenome</name>
    <dbReference type="NCBI Taxonomy" id="412755"/>
    <lineage>
        <taxon>unclassified sequences</taxon>
        <taxon>metagenomes</taxon>
        <taxon>ecological metagenomes</taxon>
    </lineage>
</organism>
<dbReference type="InterPro" id="IPR001173">
    <property type="entry name" value="Glyco_trans_2-like"/>
</dbReference>
<evidence type="ECO:0000259" key="1">
    <source>
        <dbReference type="Pfam" id="PF00535"/>
    </source>
</evidence>
<proteinExistence type="predicted"/>
<feature type="non-terminal residue" evidence="2">
    <location>
        <position position="1"/>
    </location>
</feature>